<proteinExistence type="predicted"/>
<gene>
    <name evidence="1" type="ORF">HMPREF0731_3478</name>
</gene>
<sequence length="65" mass="7037">MGQVDQKRQRESAHMVERLSKLGIVVTPSVTACVARPQPHGFLGSSGSPSGFPFTGRLHETLQCM</sequence>
<comment type="caution">
    <text evidence="1">The sequence shown here is derived from an EMBL/GenBank/DDBJ whole genome shotgun (WGS) entry which is preliminary data.</text>
</comment>
<reference evidence="1 2" key="1">
    <citation type="submission" date="2010-04" db="EMBL/GenBank/DDBJ databases">
        <authorList>
            <person name="Qin X."/>
            <person name="Bachman B."/>
            <person name="Battles P."/>
            <person name="Bell A."/>
            <person name="Bess C."/>
            <person name="Bickham C."/>
            <person name="Chaboub L."/>
            <person name="Chen D."/>
            <person name="Coyle M."/>
            <person name="Deiros D.R."/>
            <person name="Dinh H."/>
            <person name="Forbes L."/>
            <person name="Fowler G."/>
            <person name="Francisco L."/>
            <person name="Fu Q."/>
            <person name="Gubbala S."/>
            <person name="Hale W."/>
            <person name="Han Y."/>
            <person name="Hemphill L."/>
            <person name="Highlander S.K."/>
            <person name="Hirani K."/>
            <person name="Hogues M."/>
            <person name="Jackson L."/>
            <person name="Jakkamsetti A."/>
            <person name="Javaid M."/>
            <person name="Jiang H."/>
            <person name="Korchina V."/>
            <person name="Kovar C."/>
            <person name="Lara F."/>
            <person name="Lee S."/>
            <person name="Mata R."/>
            <person name="Mathew T."/>
            <person name="Moen C."/>
            <person name="Morales K."/>
            <person name="Munidasa M."/>
            <person name="Nazareth L."/>
            <person name="Ngo R."/>
            <person name="Nguyen L."/>
            <person name="Okwuonu G."/>
            <person name="Ongeri F."/>
            <person name="Patil S."/>
            <person name="Petrosino J."/>
            <person name="Pham C."/>
            <person name="Pham P."/>
            <person name="Pu L.-L."/>
            <person name="Puazo M."/>
            <person name="Raj R."/>
            <person name="Reid J."/>
            <person name="Rouhana J."/>
            <person name="Saada N."/>
            <person name="Shang Y."/>
            <person name="Simmons D."/>
            <person name="Thornton R."/>
            <person name="Warren J."/>
            <person name="Weissenberger G."/>
            <person name="Zhang J."/>
            <person name="Zhang L."/>
            <person name="Zhou C."/>
            <person name="Zhu D."/>
            <person name="Muzny D."/>
            <person name="Worley K."/>
            <person name="Gibbs R."/>
        </authorList>
    </citation>
    <scope>NUCLEOTIDE SEQUENCE [LARGE SCALE GENOMIC DNA]</scope>
    <source>
        <strain evidence="1 2">ATCC 49957</strain>
    </source>
</reference>
<dbReference type="HOGENOM" id="CLU_2847084_0_0_5"/>
<keyword evidence="2" id="KW-1185">Reference proteome</keyword>
<evidence type="ECO:0000313" key="2">
    <source>
        <dbReference type="Proteomes" id="UP000005324"/>
    </source>
</evidence>
<dbReference type="EMBL" id="ADVL01000677">
    <property type="protein sequence ID" value="EFH10366.1"/>
    <property type="molecule type" value="Genomic_DNA"/>
</dbReference>
<evidence type="ECO:0000313" key="1">
    <source>
        <dbReference type="EMBL" id="EFH10366.1"/>
    </source>
</evidence>
<dbReference type="AlphaFoldDB" id="D5RQW6"/>
<name>D5RQW6_9PROT</name>
<protein>
    <submittedName>
        <fullName evidence="1">Uncharacterized protein</fullName>
    </submittedName>
</protein>
<organism evidence="1 2">
    <name type="scientific">Pseudoroseomonas cervicalis ATCC 49957</name>
    <dbReference type="NCBI Taxonomy" id="525371"/>
    <lineage>
        <taxon>Bacteria</taxon>
        <taxon>Pseudomonadati</taxon>
        <taxon>Pseudomonadota</taxon>
        <taxon>Alphaproteobacteria</taxon>
        <taxon>Acetobacterales</taxon>
        <taxon>Roseomonadaceae</taxon>
        <taxon>Roseomonas</taxon>
    </lineage>
</organism>
<dbReference type="Proteomes" id="UP000005324">
    <property type="component" value="Unassembled WGS sequence"/>
</dbReference>
<accession>D5RQW6</accession>
<dbReference type="PROSITE" id="PS51257">
    <property type="entry name" value="PROKAR_LIPOPROTEIN"/>
    <property type="match status" value="1"/>
</dbReference>